<dbReference type="EMBL" id="FR718775">
    <property type="protein sequence ID" value="CBX74152.1"/>
    <property type="molecule type" value="Genomic_DNA"/>
</dbReference>
<dbReference type="AlphaFoldDB" id="F4N7U4"/>
<reference evidence="2" key="1">
    <citation type="journal article" date="2011" name="BMC Genomics">
        <title>Shotgun sequencing of Yersinia enterocolitica strain W22703 (biotype 2, serotype O:9): genomic evidence for oscillation between invertebrates and mammals.</title>
        <authorList>
            <person name="Fuchs T.M."/>
            <person name="Brandt K."/>
            <person name="Starke M."/>
            <person name="Rattei T."/>
        </authorList>
    </citation>
    <scope>NUCLEOTIDE SEQUENCE</scope>
</reference>
<dbReference type="GO" id="GO:0006313">
    <property type="term" value="P:DNA transposition"/>
    <property type="evidence" value="ECO:0007669"/>
    <property type="project" value="InterPro"/>
</dbReference>
<accession>F4N7U4</accession>
<gene>
    <name evidence="2" type="ORF">YEW_ID35880</name>
</gene>
<feature type="domain" description="Transposase IS116/IS110/IS902 C-terminal" evidence="1">
    <location>
        <begin position="92"/>
        <end position="143"/>
    </location>
</feature>
<dbReference type="InterPro" id="IPR047650">
    <property type="entry name" value="Transpos_IS110"/>
</dbReference>
<proteinExistence type="predicted"/>
<evidence type="ECO:0000313" key="2">
    <source>
        <dbReference type="EMBL" id="CBX74152.1"/>
    </source>
</evidence>
<dbReference type="PANTHER" id="PTHR33055">
    <property type="entry name" value="TRANSPOSASE FOR INSERTION SEQUENCE ELEMENT IS1111A"/>
    <property type="match status" value="1"/>
</dbReference>
<protein>
    <recommendedName>
        <fullName evidence="1">Transposase IS116/IS110/IS902 C-terminal domain-containing protein</fullName>
    </recommendedName>
</protein>
<dbReference type="PANTHER" id="PTHR33055:SF3">
    <property type="entry name" value="PUTATIVE TRANSPOSASE FOR IS117-RELATED"/>
    <property type="match status" value="1"/>
</dbReference>
<dbReference type="Pfam" id="PF02371">
    <property type="entry name" value="Transposase_20"/>
    <property type="match status" value="1"/>
</dbReference>
<name>F4N7U4_YEREN</name>
<dbReference type="InterPro" id="IPR003346">
    <property type="entry name" value="Transposase_20"/>
</dbReference>
<sequence>MAALHKVRESLVRDKVKITNQMHGFLLEFGVSLPKGSAVIKRLSLVLIEHELPPCQVQLLMRLHAYYLYLITQIDELEKVLTEQLAADEVGQNLLSIPAIGAITASLLASEIGDGKPFASSRDFAASIGLVPRQYSTGGKATLMGSASGKQKFAQIAGAVCPGIYAASGE</sequence>
<organism evidence="2">
    <name type="scientific">Yersinia enterocolitica W22703</name>
    <dbReference type="NCBI Taxonomy" id="913028"/>
    <lineage>
        <taxon>Bacteria</taxon>
        <taxon>Pseudomonadati</taxon>
        <taxon>Pseudomonadota</taxon>
        <taxon>Gammaproteobacteria</taxon>
        <taxon>Enterobacterales</taxon>
        <taxon>Yersiniaceae</taxon>
        <taxon>Yersinia</taxon>
    </lineage>
</organism>
<evidence type="ECO:0000259" key="1">
    <source>
        <dbReference type="Pfam" id="PF02371"/>
    </source>
</evidence>
<dbReference type="GO" id="GO:0003677">
    <property type="term" value="F:DNA binding"/>
    <property type="evidence" value="ECO:0007669"/>
    <property type="project" value="InterPro"/>
</dbReference>
<dbReference type="GO" id="GO:0004803">
    <property type="term" value="F:transposase activity"/>
    <property type="evidence" value="ECO:0007669"/>
    <property type="project" value="InterPro"/>
</dbReference>